<protein>
    <submittedName>
        <fullName evidence="2">DUF6252 family protein</fullName>
    </submittedName>
</protein>
<accession>A0ABW1PLB1</accession>
<proteinExistence type="predicted"/>
<evidence type="ECO:0000313" key="3">
    <source>
        <dbReference type="Proteomes" id="UP001596287"/>
    </source>
</evidence>
<gene>
    <name evidence="2" type="ORF">ACFPVY_05500</name>
</gene>
<feature type="chain" id="PRO_5046753617" evidence="1">
    <location>
        <begin position="22"/>
        <end position="310"/>
    </location>
</feature>
<dbReference type="PROSITE" id="PS51257">
    <property type="entry name" value="PROKAR_LIPOPROTEIN"/>
    <property type="match status" value="1"/>
</dbReference>
<dbReference type="RefSeq" id="WP_379790945.1">
    <property type="nucleotide sequence ID" value="NZ_JBHSQB010000004.1"/>
</dbReference>
<feature type="signal peptide" evidence="1">
    <location>
        <begin position="1"/>
        <end position="21"/>
    </location>
</feature>
<organism evidence="2 3">
    <name type="scientific">Flavobacterium qiangtangense</name>
    <dbReference type="NCBI Taxonomy" id="1442595"/>
    <lineage>
        <taxon>Bacteria</taxon>
        <taxon>Pseudomonadati</taxon>
        <taxon>Bacteroidota</taxon>
        <taxon>Flavobacteriia</taxon>
        <taxon>Flavobacteriales</taxon>
        <taxon>Flavobacteriaceae</taxon>
        <taxon>Flavobacterium</taxon>
    </lineage>
</organism>
<reference evidence="3" key="1">
    <citation type="journal article" date="2019" name="Int. J. Syst. Evol. Microbiol.">
        <title>The Global Catalogue of Microorganisms (GCM) 10K type strain sequencing project: providing services to taxonomists for standard genome sequencing and annotation.</title>
        <authorList>
            <consortium name="The Broad Institute Genomics Platform"/>
            <consortium name="The Broad Institute Genome Sequencing Center for Infectious Disease"/>
            <person name="Wu L."/>
            <person name="Ma J."/>
        </authorList>
    </citation>
    <scope>NUCLEOTIDE SEQUENCE [LARGE SCALE GENOMIC DNA]</scope>
    <source>
        <strain evidence="3">CCUG 49679</strain>
    </source>
</reference>
<evidence type="ECO:0000313" key="2">
    <source>
        <dbReference type="EMBL" id="MFC6096094.1"/>
    </source>
</evidence>
<comment type="caution">
    <text evidence="2">The sequence shown here is derived from an EMBL/GenBank/DDBJ whole genome shotgun (WGS) entry which is preliminary data.</text>
</comment>
<dbReference type="Proteomes" id="UP001596287">
    <property type="component" value="Unassembled WGS sequence"/>
</dbReference>
<keyword evidence="1" id="KW-0732">Signal</keyword>
<name>A0ABW1PLB1_9FLAO</name>
<sequence>MKKIKFLTYFALIFSAFTFTSCDNEPIDPAVVIGGENPGTNPNTPAVFKADFNGQTYTTSTVIAELTDEGITIVATKPSGEMFAFVVNSTATGTYPANQNLLSYTPANSEYGYWSIDVAGGVITDTGSITITSINTVNHTISGTFNFTGYWTDTADENAPAPINFTNGVFTNIAYQGSVPNPNPGDEDSFFAKVDGAEFVENVIDVAQVSSEGFPDRISIVASKTSGERIGLLIDQDLEEGTYDITGPLTEDFVSATYINNGLQSAQSGSVTITSKTATRITGTFQFFAENFAETESSEITEGTFDVEYE</sequence>
<evidence type="ECO:0000256" key="1">
    <source>
        <dbReference type="SAM" id="SignalP"/>
    </source>
</evidence>
<dbReference type="InterPro" id="IPR046219">
    <property type="entry name" value="DUF6252"/>
</dbReference>
<dbReference type="Pfam" id="PF19765">
    <property type="entry name" value="DUF6252"/>
    <property type="match status" value="2"/>
</dbReference>
<keyword evidence="3" id="KW-1185">Reference proteome</keyword>
<dbReference type="EMBL" id="JBHSQB010000004">
    <property type="protein sequence ID" value="MFC6096094.1"/>
    <property type="molecule type" value="Genomic_DNA"/>
</dbReference>